<feature type="domain" description="ABC transporter" evidence="10">
    <location>
        <begin position="340"/>
        <end position="576"/>
    </location>
</feature>
<evidence type="ECO:0000256" key="9">
    <source>
        <dbReference type="ARBA" id="ARBA00023136"/>
    </source>
</evidence>
<dbReference type="Proteomes" id="UP001499933">
    <property type="component" value="Unassembled WGS sequence"/>
</dbReference>
<evidence type="ECO:0000256" key="6">
    <source>
        <dbReference type="ARBA" id="ARBA00022741"/>
    </source>
</evidence>
<comment type="subcellular location">
    <subcellularLocation>
        <location evidence="1">Cell membrane</location>
        <topology evidence="1">Peripheral membrane protein</topology>
    </subcellularLocation>
</comment>
<evidence type="ECO:0000256" key="3">
    <source>
        <dbReference type="ARBA" id="ARBA00022448"/>
    </source>
</evidence>
<keyword evidence="7 11" id="KW-0067">ATP-binding</keyword>
<dbReference type="InterPro" id="IPR027417">
    <property type="entry name" value="P-loop_NTPase"/>
</dbReference>
<feature type="domain" description="ABC transporter" evidence="10">
    <location>
        <begin position="4"/>
        <end position="253"/>
    </location>
</feature>
<dbReference type="Pfam" id="PF08352">
    <property type="entry name" value="oligo_HPY"/>
    <property type="match status" value="1"/>
</dbReference>
<keyword evidence="3" id="KW-0813">Transport</keyword>
<evidence type="ECO:0000256" key="8">
    <source>
        <dbReference type="ARBA" id="ARBA00022967"/>
    </source>
</evidence>
<dbReference type="InterPro" id="IPR013563">
    <property type="entry name" value="Oligopep_ABC_C"/>
</dbReference>
<dbReference type="NCBIfam" id="TIGR01727">
    <property type="entry name" value="oligo_HPY"/>
    <property type="match status" value="1"/>
</dbReference>
<evidence type="ECO:0000313" key="11">
    <source>
        <dbReference type="EMBL" id="GAA1969276.1"/>
    </source>
</evidence>
<proteinExistence type="inferred from homology"/>
<reference evidence="12" key="1">
    <citation type="journal article" date="2019" name="Int. J. Syst. Evol. Microbiol.">
        <title>The Global Catalogue of Microorganisms (GCM) 10K type strain sequencing project: providing services to taxonomists for standard genome sequencing and annotation.</title>
        <authorList>
            <consortium name="The Broad Institute Genomics Platform"/>
            <consortium name="The Broad Institute Genome Sequencing Center for Infectious Disease"/>
            <person name="Wu L."/>
            <person name="Ma J."/>
        </authorList>
    </citation>
    <scope>NUCLEOTIDE SEQUENCE [LARGE SCALE GENOMIC DNA]</scope>
    <source>
        <strain evidence="12">JCM 14901</strain>
    </source>
</reference>
<evidence type="ECO:0000256" key="4">
    <source>
        <dbReference type="ARBA" id="ARBA00022475"/>
    </source>
</evidence>
<dbReference type="PROSITE" id="PS50893">
    <property type="entry name" value="ABC_TRANSPORTER_2"/>
    <property type="match status" value="2"/>
</dbReference>
<dbReference type="InterPro" id="IPR050388">
    <property type="entry name" value="ABC_Ni/Peptide_Import"/>
</dbReference>
<evidence type="ECO:0000256" key="5">
    <source>
        <dbReference type="ARBA" id="ARBA00022519"/>
    </source>
</evidence>
<dbReference type="Gene3D" id="3.40.50.300">
    <property type="entry name" value="P-loop containing nucleotide triphosphate hydrolases"/>
    <property type="match status" value="2"/>
</dbReference>
<dbReference type="PANTHER" id="PTHR43297">
    <property type="entry name" value="OLIGOPEPTIDE TRANSPORT ATP-BINDING PROTEIN APPD"/>
    <property type="match status" value="1"/>
</dbReference>
<comment type="similarity">
    <text evidence="2">Belongs to the ABC transporter superfamily.</text>
</comment>
<dbReference type="InterPro" id="IPR003439">
    <property type="entry name" value="ABC_transporter-like_ATP-bd"/>
</dbReference>
<evidence type="ECO:0000256" key="7">
    <source>
        <dbReference type="ARBA" id="ARBA00022840"/>
    </source>
</evidence>
<dbReference type="CDD" id="cd03257">
    <property type="entry name" value="ABC_NikE_OppD_transporters"/>
    <property type="match status" value="2"/>
</dbReference>
<dbReference type="EMBL" id="BAAAOG010000011">
    <property type="protein sequence ID" value="GAA1969276.1"/>
    <property type="molecule type" value="Genomic_DNA"/>
</dbReference>
<sequence>MANIEVRDLRVVVEATGAEIVRGVDFTLEAGEILGLVGESGSGKTTVATAMLGHARRGAKIVGGSVRIAGKDVLTATQSELAQIRGRVVAYVPQDPGTALNPALRIGTQIVELLKYHRPDLRKSERRPIIVEAMQDVRLPADESFLRRFPHQLSGGQQQRVCIAMAFLLRPAAIILDEPTTGLDVTTQAHVLKTVKDLCVQRGVSAVYVSHDLAVVSELADHVMVMYAGLDVELGDQAAVLGSARHPYTQGLIAAIPDARQSRVLSAIPGTAPGPGKTVGCAFASRCPYAAEECNTIEPESIQVGPGHSARCLRLDVVPRTLSVTVAGQAMEPSTAPQLLTLNDVSCGYGGRTVVKNVNLGVYPGECLALVGESGSGKTTLARAIVGLIGERDGDILYEGRALELRPAQRSPLVRKDIQYIFQSPYASLNPRRTIRQIVRDHIRQNFPRESSRQVRERVERAISRVGLPARVLSMLPNQLSGGERQRVAIARAIGCEPRVLICDEITSALDVSVQAAVVNLLQELRSDGLSLVFVTHNLALVRTIADRIAVMKSGEIIELATTGSLLDSPTEEYTR</sequence>
<keyword evidence="8" id="KW-1278">Translocase</keyword>
<dbReference type="InterPro" id="IPR017871">
    <property type="entry name" value="ABC_transporter-like_CS"/>
</dbReference>
<name>A0ABP5CUW6_9MICO</name>
<organism evidence="11 12">
    <name type="scientific">Microbacterium deminutum</name>
    <dbReference type="NCBI Taxonomy" id="344164"/>
    <lineage>
        <taxon>Bacteria</taxon>
        <taxon>Bacillati</taxon>
        <taxon>Actinomycetota</taxon>
        <taxon>Actinomycetes</taxon>
        <taxon>Micrococcales</taxon>
        <taxon>Microbacteriaceae</taxon>
        <taxon>Microbacterium</taxon>
    </lineage>
</organism>
<dbReference type="PANTHER" id="PTHR43297:SF14">
    <property type="entry name" value="ATPASE AAA-TYPE CORE DOMAIN-CONTAINING PROTEIN"/>
    <property type="match status" value="1"/>
</dbReference>
<comment type="caution">
    <text evidence="11">The sequence shown here is derived from an EMBL/GenBank/DDBJ whole genome shotgun (WGS) entry which is preliminary data.</text>
</comment>
<dbReference type="GO" id="GO:0005524">
    <property type="term" value="F:ATP binding"/>
    <property type="evidence" value="ECO:0007669"/>
    <property type="project" value="UniProtKB-KW"/>
</dbReference>
<keyword evidence="6" id="KW-0547">Nucleotide-binding</keyword>
<dbReference type="SMART" id="SM00382">
    <property type="entry name" value="AAA"/>
    <property type="match status" value="2"/>
</dbReference>
<keyword evidence="9" id="KW-0472">Membrane</keyword>
<evidence type="ECO:0000256" key="1">
    <source>
        <dbReference type="ARBA" id="ARBA00004202"/>
    </source>
</evidence>
<evidence type="ECO:0000313" key="12">
    <source>
        <dbReference type="Proteomes" id="UP001499933"/>
    </source>
</evidence>
<evidence type="ECO:0000256" key="2">
    <source>
        <dbReference type="ARBA" id="ARBA00005417"/>
    </source>
</evidence>
<keyword evidence="5" id="KW-0997">Cell inner membrane</keyword>
<protein>
    <submittedName>
        <fullName evidence="11">ABC transporter ATP-binding protein</fullName>
    </submittedName>
</protein>
<evidence type="ECO:0000259" key="10">
    <source>
        <dbReference type="PROSITE" id="PS50893"/>
    </source>
</evidence>
<dbReference type="SUPFAM" id="SSF52540">
    <property type="entry name" value="P-loop containing nucleoside triphosphate hydrolases"/>
    <property type="match status" value="2"/>
</dbReference>
<dbReference type="RefSeq" id="WP_344097222.1">
    <property type="nucleotide sequence ID" value="NZ_BAAAOG010000011.1"/>
</dbReference>
<dbReference type="Pfam" id="PF00005">
    <property type="entry name" value="ABC_tran"/>
    <property type="match status" value="2"/>
</dbReference>
<keyword evidence="4" id="KW-1003">Cell membrane</keyword>
<keyword evidence="12" id="KW-1185">Reference proteome</keyword>
<gene>
    <name evidence="11" type="ORF">GCM10009776_35450</name>
</gene>
<accession>A0ABP5CUW6</accession>
<dbReference type="InterPro" id="IPR003593">
    <property type="entry name" value="AAA+_ATPase"/>
</dbReference>
<dbReference type="NCBIfam" id="NF008453">
    <property type="entry name" value="PRK11308.1"/>
    <property type="match status" value="2"/>
</dbReference>
<dbReference type="PROSITE" id="PS00211">
    <property type="entry name" value="ABC_TRANSPORTER_1"/>
    <property type="match status" value="2"/>
</dbReference>